<feature type="binding site" evidence="9">
    <location>
        <begin position="531"/>
        <end position="533"/>
    </location>
    <ligand>
        <name>substrate</name>
    </ligand>
</feature>
<comment type="pathway">
    <text evidence="9">Carbohydrate biosynthesis; D-glycero-D-manno-heptose 7-phosphate biosynthesis; D-glycero-alpha-D-manno-heptose 7-phosphate and D-glycero-beta-D-manno-heptose 7-phosphate from sedoheptulose 7-phosphate: step 1/1.</text>
</comment>
<dbReference type="GO" id="GO:0097367">
    <property type="term" value="F:carbohydrate derivative binding"/>
    <property type="evidence" value="ECO:0007669"/>
    <property type="project" value="InterPro"/>
</dbReference>
<evidence type="ECO:0000256" key="5">
    <source>
        <dbReference type="ARBA" id="ARBA00022723"/>
    </source>
</evidence>
<organism evidence="11 12">
    <name type="scientific">Sphingobacterium paucimobilis HER1398</name>
    <dbReference type="NCBI Taxonomy" id="1346330"/>
    <lineage>
        <taxon>Bacteria</taxon>
        <taxon>Pseudomonadati</taxon>
        <taxon>Bacteroidota</taxon>
        <taxon>Sphingobacteriia</taxon>
        <taxon>Sphingobacteriales</taxon>
        <taxon>Sphingobacteriaceae</taxon>
        <taxon>Sphingobacterium</taxon>
    </lineage>
</organism>
<sequence>MKKKIAFISDHASPLATLGGIDSGGQNVYVAEVARYLGSIDQQIDIFTRREDTTTPEIVEFSPNVRVIQVPAGPAAVLPKEELYMYMQEFADHMLHFIDEERIDYDLIHAHFWLSGMVAMEIKKELDVPFVITFHALGIVRRLHQGAEDKFPLQREQIEQDIMWHADKIIAECPNDVKDLMQYYHAPQEKLEIIPCGYNPDDFYPIDRKTALAHIGLTDDCDYILQLGRIVPRKGIDNVIKALAELHESFPRLRLIIVGGSLDDLNQDTELARLQQQAVQAGLESKIIFTGQKSRDELKYYYSAADIFVTTPWYEPFGITPLESMACGTPVIGSDVGGISFTVRHGETGLLVPPHAPEQLSAAIKMLQTDIAKRKKMGEYALNYVQKTFTWGHVSKQIDTLYNQVIPVHRHHKILNQLKKNFHEASQTFIRSADLLPTQITKVAQEMCNTFVNGHKIMVCGNGGSAAESQHFVAELVGRFEIPERPGYPVLSLNADNAVLTAWANDFGYEYVFQRQVQALGQAGDMLICLSTSGNSPNILHALQQGVDQGITTVNILGKSGGRAAPLADYNIIIPSQDTARIQEVHLHIIHQLCWLVETQLEGVNKHTSTTKVNKLTA</sequence>
<dbReference type="Pfam" id="PF13580">
    <property type="entry name" value="SIS_2"/>
    <property type="match status" value="1"/>
</dbReference>
<feature type="binding site" evidence="9">
    <location>
        <position position="583"/>
    </location>
    <ligand>
        <name>substrate</name>
    </ligand>
</feature>
<evidence type="ECO:0000259" key="10">
    <source>
        <dbReference type="PROSITE" id="PS51464"/>
    </source>
</evidence>
<feature type="binding site" evidence="9">
    <location>
        <begin position="505"/>
        <end position="506"/>
    </location>
    <ligand>
        <name>substrate</name>
    </ligand>
</feature>
<dbReference type="HAMAP" id="MF_00067">
    <property type="entry name" value="GmhA"/>
    <property type="match status" value="1"/>
</dbReference>
<proteinExistence type="inferred from homology"/>
<feature type="domain" description="SIS" evidence="10">
    <location>
        <begin position="447"/>
        <end position="607"/>
    </location>
</feature>
<dbReference type="PATRIC" id="fig|1346330.5.peg.4017"/>
<comment type="subcellular location">
    <subcellularLocation>
        <location evidence="2 9">Cytoplasm</location>
    </subcellularLocation>
</comment>
<dbReference type="InterPro" id="IPR001296">
    <property type="entry name" value="Glyco_trans_1"/>
</dbReference>
<evidence type="ECO:0000256" key="8">
    <source>
        <dbReference type="ARBA" id="ARBA00023277"/>
    </source>
</evidence>
<dbReference type="GO" id="GO:0005975">
    <property type="term" value="P:carbohydrate metabolic process"/>
    <property type="evidence" value="ECO:0007669"/>
    <property type="project" value="UniProtKB-UniRule"/>
</dbReference>
<dbReference type="PROSITE" id="PS51464">
    <property type="entry name" value="SIS"/>
    <property type="match status" value="1"/>
</dbReference>
<comment type="function">
    <text evidence="9">Catalyzes the isomerization of sedoheptulose 7-phosphate in D-glycero-D-manno-heptose 7-phosphate.</text>
</comment>
<dbReference type="EMBL" id="ATDL01000022">
    <property type="protein sequence ID" value="ERJ57287.1"/>
    <property type="molecule type" value="Genomic_DNA"/>
</dbReference>
<name>U2HP94_9SPHI</name>
<dbReference type="Pfam" id="PF00534">
    <property type="entry name" value="Glycos_transf_1"/>
    <property type="match status" value="1"/>
</dbReference>
<dbReference type="InterPro" id="IPR035461">
    <property type="entry name" value="GmhA/DiaA"/>
</dbReference>
<reference evidence="11 12" key="1">
    <citation type="journal article" date="2013" name="Genome Announc.">
        <title>The Draft Genome Sequence of Sphingomonas paucimobilis Strain HER1398 (Proteobacteria), Host to the Giant PAU Phage, Indicates That It Is a Member of the Genus Sphingobacterium (Bacteroidetes).</title>
        <authorList>
            <person name="White R.A.III."/>
            <person name="Suttle C.A."/>
        </authorList>
    </citation>
    <scope>NUCLEOTIDE SEQUENCE [LARGE SCALE GENOMIC DNA]</scope>
    <source>
        <strain evidence="11 12">HER1398</strain>
    </source>
</reference>
<evidence type="ECO:0000313" key="11">
    <source>
        <dbReference type="EMBL" id="ERJ57287.1"/>
    </source>
</evidence>
<comment type="caution">
    <text evidence="11">The sequence shown here is derived from an EMBL/GenBank/DDBJ whole genome shotgun (WGS) entry which is preliminary data.</text>
</comment>
<feature type="binding site" evidence="9">
    <location>
        <position position="475"/>
    </location>
    <ligand>
        <name>substrate</name>
    </ligand>
</feature>
<dbReference type="InterPro" id="IPR001347">
    <property type="entry name" value="SIS_dom"/>
</dbReference>
<keyword evidence="8 9" id="KW-0119">Carbohydrate metabolism</keyword>
<dbReference type="STRING" id="1346330.M472_00760"/>
<evidence type="ECO:0000256" key="6">
    <source>
        <dbReference type="ARBA" id="ARBA00022833"/>
    </source>
</evidence>
<keyword evidence="7 9" id="KW-0413">Isomerase</keyword>
<dbReference type="Proteomes" id="UP000016584">
    <property type="component" value="Unassembled WGS sequence"/>
</dbReference>
<feature type="binding site" evidence="9">
    <location>
        <position position="583"/>
    </location>
    <ligand>
        <name>Zn(2+)</name>
        <dbReference type="ChEBI" id="CHEBI:29105"/>
    </ligand>
</feature>
<dbReference type="CDD" id="cd05006">
    <property type="entry name" value="SIS_GmhA"/>
    <property type="match status" value="1"/>
</dbReference>
<dbReference type="Gene3D" id="3.40.50.2000">
    <property type="entry name" value="Glycogen Phosphorylase B"/>
    <property type="match status" value="2"/>
</dbReference>
<keyword evidence="6 9" id="KW-0862">Zinc</keyword>
<dbReference type="InterPro" id="IPR004515">
    <property type="entry name" value="Phosphoheptose_Isoase"/>
</dbReference>
<dbReference type="GO" id="GO:0005737">
    <property type="term" value="C:cytoplasm"/>
    <property type="evidence" value="ECO:0007669"/>
    <property type="project" value="UniProtKB-SubCell"/>
</dbReference>
<comment type="miscellaneous">
    <text evidence="9">The reaction produces a racemic mixture of D-glycero-alpha-D-manno-heptose 7-phosphate and D-glycero-beta-D-manno-heptose 7-phosphate.</text>
</comment>
<keyword evidence="5 9" id="KW-0479">Metal-binding</keyword>
<dbReference type="RefSeq" id="WP_021072018.1">
    <property type="nucleotide sequence ID" value="NZ_ATDL01000022.1"/>
</dbReference>
<dbReference type="SUPFAM" id="SSF53697">
    <property type="entry name" value="SIS domain"/>
    <property type="match status" value="1"/>
</dbReference>
<comment type="catalytic activity">
    <reaction evidence="1 9">
        <text>2 D-sedoheptulose 7-phosphate = D-glycero-alpha-D-manno-heptose 7-phosphate + D-glycero-beta-D-manno-heptose 7-phosphate</text>
        <dbReference type="Rhea" id="RHEA:27489"/>
        <dbReference type="ChEBI" id="CHEBI:57483"/>
        <dbReference type="ChEBI" id="CHEBI:60203"/>
        <dbReference type="ChEBI" id="CHEBI:60204"/>
        <dbReference type="EC" id="5.3.1.28"/>
    </reaction>
</comment>
<dbReference type="OrthoDB" id="9810929at2"/>
<keyword evidence="12" id="KW-1185">Reference proteome</keyword>
<dbReference type="eggNOG" id="COG0438">
    <property type="taxonomic scope" value="Bacteria"/>
</dbReference>
<feature type="binding site" evidence="9">
    <location>
        <begin position="462"/>
        <end position="464"/>
    </location>
    <ligand>
        <name>substrate</name>
    </ligand>
</feature>
<protein>
    <recommendedName>
        <fullName evidence="9">Phosphoheptose isomerase</fullName>
        <ecNumber evidence="9">5.3.1.28</ecNumber>
    </recommendedName>
    <alternativeName>
        <fullName evidence="9">Sedoheptulose 7-phosphate isomerase</fullName>
    </alternativeName>
</protein>
<dbReference type="GO" id="GO:0008270">
    <property type="term" value="F:zinc ion binding"/>
    <property type="evidence" value="ECO:0007669"/>
    <property type="project" value="UniProtKB-UniRule"/>
</dbReference>
<evidence type="ECO:0000313" key="12">
    <source>
        <dbReference type="Proteomes" id="UP000016584"/>
    </source>
</evidence>
<dbReference type="AlphaFoldDB" id="U2HP94"/>
<dbReference type="PANTHER" id="PTHR30390:SF6">
    <property type="entry name" value="DNAA INITIATOR-ASSOCIATING PROTEIN DIAA"/>
    <property type="match status" value="1"/>
</dbReference>
<dbReference type="EC" id="5.3.1.28" evidence="9"/>
<dbReference type="eggNOG" id="COG0279">
    <property type="taxonomic scope" value="Bacteria"/>
</dbReference>
<feature type="binding site" evidence="9">
    <location>
        <position position="536"/>
    </location>
    <ligand>
        <name>substrate</name>
    </ligand>
</feature>
<dbReference type="PANTHER" id="PTHR30390">
    <property type="entry name" value="SEDOHEPTULOSE 7-PHOSPHATE ISOMERASE / DNAA INITIATOR-ASSOCIATING FACTOR FOR REPLICATION INITIATION"/>
    <property type="match status" value="1"/>
</dbReference>
<comment type="similarity">
    <text evidence="3 9">Belongs to the SIS family. GmhA subfamily.</text>
</comment>
<dbReference type="SUPFAM" id="SSF53756">
    <property type="entry name" value="UDP-Glycosyltransferase/glycogen phosphorylase"/>
    <property type="match status" value="1"/>
</dbReference>
<dbReference type="GO" id="GO:2001061">
    <property type="term" value="P:D-glycero-D-manno-heptose 7-phosphate biosynthetic process"/>
    <property type="evidence" value="ECO:0007669"/>
    <property type="project" value="UniProtKB-UniPathway"/>
</dbReference>
<feature type="binding site" evidence="9">
    <location>
        <position position="591"/>
    </location>
    <ligand>
        <name>Zn(2+)</name>
        <dbReference type="ChEBI" id="CHEBI:29105"/>
    </ligand>
</feature>
<feature type="binding site" evidence="9">
    <location>
        <position position="471"/>
    </location>
    <ligand>
        <name>Zn(2+)</name>
        <dbReference type="ChEBI" id="CHEBI:29105"/>
    </ligand>
</feature>
<dbReference type="InterPro" id="IPR028098">
    <property type="entry name" value="Glyco_trans_4-like_N"/>
</dbReference>
<dbReference type="GO" id="GO:0016757">
    <property type="term" value="F:glycosyltransferase activity"/>
    <property type="evidence" value="ECO:0007669"/>
    <property type="project" value="InterPro"/>
</dbReference>
<evidence type="ECO:0000256" key="4">
    <source>
        <dbReference type="ARBA" id="ARBA00022490"/>
    </source>
</evidence>
<feature type="binding site" evidence="9">
    <location>
        <position position="475"/>
    </location>
    <ligand>
        <name>Zn(2+)</name>
        <dbReference type="ChEBI" id="CHEBI:29105"/>
    </ligand>
</feature>
<evidence type="ECO:0000256" key="9">
    <source>
        <dbReference type="HAMAP-Rule" id="MF_00067"/>
    </source>
</evidence>
<accession>U2HP94</accession>
<evidence type="ECO:0000256" key="1">
    <source>
        <dbReference type="ARBA" id="ARBA00000348"/>
    </source>
</evidence>
<dbReference type="InterPro" id="IPR046348">
    <property type="entry name" value="SIS_dom_sf"/>
</dbReference>
<evidence type="ECO:0000256" key="7">
    <source>
        <dbReference type="ARBA" id="ARBA00023235"/>
    </source>
</evidence>
<dbReference type="Pfam" id="PF13439">
    <property type="entry name" value="Glyco_transf_4"/>
    <property type="match status" value="1"/>
</dbReference>
<dbReference type="GO" id="GO:0008968">
    <property type="term" value="F:D-sedoheptulose 7-phosphate isomerase activity"/>
    <property type="evidence" value="ECO:0007669"/>
    <property type="project" value="UniProtKB-UniRule"/>
</dbReference>
<dbReference type="UniPathway" id="UPA00041">
    <property type="reaction ID" value="UER00436"/>
</dbReference>
<dbReference type="InterPro" id="IPR050099">
    <property type="entry name" value="SIS_GmhA/DiaA_subfam"/>
</dbReference>
<evidence type="ECO:0000256" key="2">
    <source>
        <dbReference type="ARBA" id="ARBA00004496"/>
    </source>
</evidence>
<comment type="cofactor">
    <cofactor evidence="9">
        <name>Zn(2+)</name>
        <dbReference type="ChEBI" id="CHEBI:29105"/>
    </cofactor>
    <text evidence="9">Binds 1 zinc ion per subunit.</text>
</comment>
<dbReference type="Gene3D" id="3.40.50.10490">
    <property type="entry name" value="Glucose-6-phosphate isomerase like protein, domain 1"/>
    <property type="match status" value="1"/>
</dbReference>
<gene>
    <name evidence="9" type="primary">gmhA</name>
    <name evidence="11" type="ORF">M472_00760</name>
</gene>
<evidence type="ECO:0000256" key="3">
    <source>
        <dbReference type="ARBA" id="ARBA00009894"/>
    </source>
</evidence>
<keyword evidence="4 9" id="KW-0963">Cytoplasm</keyword>